<feature type="domain" description="At4g15545-like C-terminal" evidence="2">
    <location>
        <begin position="286"/>
        <end position="352"/>
    </location>
</feature>
<feature type="compositionally biased region" description="Low complexity" evidence="1">
    <location>
        <begin position="133"/>
        <end position="147"/>
    </location>
</feature>
<dbReference type="EMBL" id="EF677697">
    <property type="protein sequence ID" value="ABR17504.1"/>
    <property type="molecule type" value="mRNA"/>
</dbReference>
<dbReference type="OMA" id="HTTHHYL"/>
<dbReference type="InterPro" id="IPR058936">
    <property type="entry name" value="At4g15545-like"/>
</dbReference>
<dbReference type="Pfam" id="PF25972">
    <property type="entry name" value="At4g15545_C"/>
    <property type="match status" value="1"/>
</dbReference>
<reference evidence="3" key="1">
    <citation type="submission" date="2007-06" db="EMBL/GenBank/DDBJ databases">
        <title>Full length cDNA sequences from Sitka Spruce (Picea sitchensis).</title>
        <authorList>
            <person name="Ralph S.G."/>
            <person name="Chun H.E."/>
            <person name="Liao N."/>
            <person name="Ali J."/>
            <person name="Reid K."/>
            <person name="Kolosova N."/>
            <person name="Cooper N."/>
            <person name="Cullis C."/>
            <person name="Jancsik S."/>
            <person name="Moore R."/>
            <person name="Mayo M."/>
            <person name="Wagner S."/>
            <person name="Holt R.A."/>
            <person name="Jones S.J.M."/>
            <person name="Marra M.A."/>
            <person name="Ritland C.E."/>
            <person name="Ritland K."/>
            <person name="Bohlmann J."/>
        </authorList>
    </citation>
    <scope>NUCLEOTIDE SEQUENCE</scope>
    <source>
        <tissue evidence="3">Green portion of the leader tissue</tissue>
    </source>
</reference>
<dbReference type="InterPro" id="IPR058935">
    <property type="entry name" value="At4g15545-like_C"/>
</dbReference>
<sequence length="355" mass="39347">MGNSSDFELPEEILRVLPTDPYDQLDLARKITSIAIASRVSKLEADNGKLRNKLTEKDQLIYELHEKITQLEYALQEASDHFARALDEQRKLANERNALASTVKKLNRDVAKLEAFKKTLMQSLHEDDETLQSEATESTTTPLLTYTKPSISSSLREEVSNDGLANQAGNGTIETSSSVEEESHAETDASRQGGQRFSLTPYLTPRRTPTGTPKLISAAGSPKRSSMSAAGSPKRSSSAVSPRGHSVSGSPTRRLYEGRVPSLPPTHHATAPNSPPHRRALPVRTPRVDGKEFFRQARSRLSYEQFSAFLANIKELNAHRQSREETLLKADEIFGSDNKDLYLAFDGLLSRHLPQ</sequence>
<evidence type="ECO:0000313" key="3">
    <source>
        <dbReference type="EMBL" id="ABR17504.1"/>
    </source>
</evidence>
<protein>
    <recommendedName>
        <fullName evidence="2">At4g15545-like C-terminal domain-containing protein</fullName>
    </recommendedName>
</protein>
<proteinExistence type="evidence at transcript level"/>
<evidence type="ECO:0000256" key="1">
    <source>
        <dbReference type="SAM" id="MobiDB-lite"/>
    </source>
</evidence>
<feature type="compositionally biased region" description="Low complexity" evidence="1">
    <location>
        <begin position="199"/>
        <end position="213"/>
    </location>
</feature>
<dbReference type="PANTHER" id="PTHR47383:SF8">
    <property type="entry name" value="OS01G0768300 PROTEIN"/>
    <property type="match status" value="1"/>
</dbReference>
<feature type="compositionally biased region" description="Polar residues" evidence="1">
    <location>
        <begin position="163"/>
        <end position="173"/>
    </location>
</feature>
<feature type="compositionally biased region" description="Polar residues" evidence="1">
    <location>
        <begin position="223"/>
        <end position="240"/>
    </location>
</feature>
<dbReference type="AlphaFoldDB" id="B8LPC4"/>
<organism evidence="3">
    <name type="scientific">Picea sitchensis</name>
    <name type="common">Sitka spruce</name>
    <name type="synonym">Pinus sitchensis</name>
    <dbReference type="NCBI Taxonomy" id="3332"/>
    <lineage>
        <taxon>Eukaryota</taxon>
        <taxon>Viridiplantae</taxon>
        <taxon>Streptophyta</taxon>
        <taxon>Embryophyta</taxon>
        <taxon>Tracheophyta</taxon>
        <taxon>Spermatophyta</taxon>
        <taxon>Pinopsida</taxon>
        <taxon>Pinidae</taxon>
        <taxon>Conifers I</taxon>
        <taxon>Pinales</taxon>
        <taxon>Pinaceae</taxon>
        <taxon>Picea</taxon>
    </lineage>
</organism>
<name>B8LPC4_PICSI</name>
<dbReference type="PANTHER" id="PTHR47383">
    <property type="entry name" value="OS03G0659800 PROTEIN"/>
    <property type="match status" value="1"/>
</dbReference>
<feature type="region of interest" description="Disordered" evidence="1">
    <location>
        <begin position="126"/>
        <end position="283"/>
    </location>
</feature>
<evidence type="ECO:0000259" key="2">
    <source>
        <dbReference type="Pfam" id="PF25972"/>
    </source>
</evidence>
<accession>B8LPC4</accession>